<dbReference type="SUPFAM" id="SSF56935">
    <property type="entry name" value="Porins"/>
    <property type="match status" value="1"/>
</dbReference>
<dbReference type="AlphaFoldDB" id="A0A1G7AUP2"/>
<proteinExistence type="predicted"/>
<evidence type="ECO:0000313" key="4">
    <source>
        <dbReference type="Proteomes" id="UP000199412"/>
    </source>
</evidence>
<dbReference type="InterPro" id="IPR033900">
    <property type="entry name" value="Gram_neg_porin_domain"/>
</dbReference>
<keyword evidence="1" id="KW-0732">Signal</keyword>
<protein>
    <submittedName>
        <fullName evidence="3">Outer membrane protein OmpU</fullName>
    </submittedName>
</protein>
<gene>
    <name evidence="3" type="ORF">SAMN05421720_10499</name>
</gene>
<dbReference type="EMBL" id="FNAP01000004">
    <property type="protein sequence ID" value="SDE18559.1"/>
    <property type="molecule type" value="Genomic_DNA"/>
</dbReference>
<dbReference type="STRING" id="69960.SAMN05421720_10499"/>
<organism evidence="3 4">
    <name type="scientific">Rhodospira trueperi</name>
    <dbReference type="NCBI Taxonomy" id="69960"/>
    <lineage>
        <taxon>Bacteria</taxon>
        <taxon>Pseudomonadati</taxon>
        <taxon>Pseudomonadota</taxon>
        <taxon>Alphaproteobacteria</taxon>
        <taxon>Rhodospirillales</taxon>
        <taxon>Rhodospirillaceae</taxon>
        <taxon>Rhodospira</taxon>
    </lineage>
</organism>
<feature type="domain" description="Porin" evidence="2">
    <location>
        <begin position="10"/>
        <end position="353"/>
    </location>
</feature>
<dbReference type="Proteomes" id="UP000199412">
    <property type="component" value="Unassembled WGS sequence"/>
</dbReference>
<accession>A0A1G7AUP2</accession>
<dbReference type="Gene3D" id="2.40.160.10">
    <property type="entry name" value="Porin"/>
    <property type="match status" value="1"/>
</dbReference>
<keyword evidence="4" id="KW-1185">Reference proteome</keyword>
<sequence>MKKILFGTTALIAAGAFAATASADPISLSIGGKQEMFFGAGDVNDNAGETWASTGMATDTELYFSGETTLDNGITVRAVIQLEAEDSADRNADEQYITLSGGFGALQVGQKEGYAAQMQYATPGAGGVIDWDEIDDGWAPFGFVPGYYDDDDLSVSYVTPSFFGFSLAGTYAPDSSNNDDSAFQDWNDTGSDYKDLLSVGAAFDNEFSGVGIHADVTYQYQFGTTTREALIDLSAGQVTDLTTQLGIADPGQAVEVNATSNNADRSLLRGGLALSYMGFEVGGHYGHWYVDGANNDMEGWGVGAGYTNGPYGVAFNYRGGYQDAANDVHQDGFMFSGNYILAPGIDLGAAVFHANQEVDNAADREVTGVLFGIGLSF</sequence>
<reference evidence="3 4" key="1">
    <citation type="submission" date="2016-10" db="EMBL/GenBank/DDBJ databases">
        <authorList>
            <person name="de Groot N.N."/>
        </authorList>
    </citation>
    <scope>NUCLEOTIDE SEQUENCE [LARGE SCALE GENOMIC DNA]</scope>
    <source>
        <strain evidence="3 4">ATCC 700224</strain>
    </source>
</reference>
<dbReference type="GO" id="GO:0015288">
    <property type="term" value="F:porin activity"/>
    <property type="evidence" value="ECO:0007669"/>
    <property type="project" value="InterPro"/>
</dbReference>
<feature type="signal peptide" evidence="1">
    <location>
        <begin position="1"/>
        <end position="18"/>
    </location>
</feature>
<evidence type="ECO:0000259" key="2">
    <source>
        <dbReference type="Pfam" id="PF13609"/>
    </source>
</evidence>
<evidence type="ECO:0000256" key="1">
    <source>
        <dbReference type="SAM" id="SignalP"/>
    </source>
</evidence>
<dbReference type="GO" id="GO:0016020">
    <property type="term" value="C:membrane"/>
    <property type="evidence" value="ECO:0007669"/>
    <property type="project" value="InterPro"/>
</dbReference>
<feature type="chain" id="PRO_5011752563" evidence="1">
    <location>
        <begin position="19"/>
        <end position="377"/>
    </location>
</feature>
<dbReference type="InterPro" id="IPR023614">
    <property type="entry name" value="Porin_dom_sf"/>
</dbReference>
<dbReference type="Pfam" id="PF13609">
    <property type="entry name" value="Porin_4"/>
    <property type="match status" value="1"/>
</dbReference>
<name>A0A1G7AUP2_9PROT</name>
<evidence type="ECO:0000313" key="3">
    <source>
        <dbReference type="EMBL" id="SDE18559.1"/>
    </source>
</evidence>